<dbReference type="GO" id="GO:0009570">
    <property type="term" value="C:chloroplast stroma"/>
    <property type="evidence" value="ECO:0007669"/>
    <property type="project" value="TreeGrafter"/>
</dbReference>
<dbReference type="GO" id="GO:0009742">
    <property type="term" value="P:brassinosteroid mediated signaling pathway"/>
    <property type="evidence" value="ECO:0007669"/>
    <property type="project" value="TreeGrafter"/>
</dbReference>
<dbReference type="KEGG" id="nau:109233388"/>
<dbReference type="OrthoDB" id="1696305at2759"/>
<dbReference type="GO" id="GO:1901259">
    <property type="term" value="P:chloroplast rRNA processing"/>
    <property type="evidence" value="ECO:0007669"/>
    <property type="project" value="TreeGrafter"/>
</dbReference>
<feature type="domain" description="CP-type G" evidence="2">
    <location>
        <begin position="283"/>
        <end position="467"/>
    </location>
</feature>
<dbReference type="EMBL" id="MJEQ01037192">
    <property type="protein sequence ID" value="OIS98105.1"/>
    <property type="molecule type" value="Genomic_DNA"/>
</dbReference>
<comment type="caution">
    <text evidence="3">The sequence shown here is derived from an EMBL/GenBank/DDBJ whole genome shotgun (WGS) entry which is preliminary data.</text>
</comment>
<dbReference type="AlphaFoldDB" id="A0A1J6I0N5"/>
<dbReference type="InterPro" id="IPR006073">
    <property type="entry name" value="GTP-bd"/>
</dbReference>
<sequence length="670" mass="74007">MALLLSTSTAAANSSYLSLSFSSFVTNNNFLVSQLHFTGLTNKKEGCQPKKVPCPMVLSVIKASQTQSKRRSDRSSSSLSGKDSNFKLLLSQGRNNEDNICPGCGIFMQDDDPNLPGYFKKRKVEEDTKIEIFGGEDIEDFLDDEDVIGDGGDDEEEEEFGDYIEGELEESEVDETGSGSEDGFDDWDSELEEEGDDLKELDGFMPAGLGYGNITEEVLEKGKKKRVSKAERKRMAREAARGEKEEEEVTVCARCHSLRNYGQVKNEMAENLIPDFDFDQLITTRLMRPTGNADATVVVMVVDCVDFDGSFPKRAAKSLFKALELNKDGLKQSKKLPKLVLVATKVDLLPSQVSPARLDKWVRHRAKANGAPKLSGVYMVSSRKDLGIRNLLAFVKELAGPRGNVWVIGAQNAGKSTLINAFAKKEGVKATKLTEAAVPGTTLGILRIGGILSAKAKMYDTPGLLHPYLMSMRLNREEQKMVEIRKELQPRTYRIKQGQTVHIGGLVRLDLVHASVQTIYVTVWASPSVSLHLGKTENADELKNNHAGVRLQPPISMDRVSELGQWQKREVKASGISWDVNSMDVAIAGLGWFSLGLKGEADLALWTYDGIQITLREPLVLDRAASIERPGFWLPKAISEAIANPLKLEDQARKKNTSEKTMQLSEVLSD</sequence>
<accession>A0A1J6I0N5</accession>
<dbReference type="GO" id="GO:0005525">
    <property type="term" value="F:GTP binding"/>
    <property type="evidence" value="ECO:0007669"/>
    <property type="project" value="InterPro"/>
</dbReference>
<dbReference type="GO" id="GO:0005739">
    <property type="term" value="C:mitochondrion"/>
    <property type="evidence" value="ECO:0007669"/>
    <property type="project" value="TreeGrafter"/>
</dbReference>
<dbReference type="Pfam" id="PF01926">
    <property type="entry name" value="MMR_HSR1"/>
    <property type="match status" value="1"/>
</dbReference>
<reference evidence="3" key="1">
    <citation type="submission" date="2016-11" db="EMBL/GenBank/DDBJ databases">
        <title>The genome of Nicotiana attenuata.</title>
        <authorList>
            <person name="Xu S."/>
            <person name="Brockmoeller T."/>
            <person name="Gaquerel E."/>
            <person name="Navarro A."/>
            <person name="Kuhl H."/>
            <person name="Gase K."/>
            <person name="Ling Z."/>
            <person name="Zhou W."/>
            <person name="Kreitzer C."/>
            <person name="Stanke M."/>
            <person name="Tang H."/>
            <person name="Lyons E."/>
            <person name="Pandey P."/>
            <person name="Pandey S.P."/>
            <person name="Timmermann B."/>
            <person name="Baldwin I.T."/>
        </authorList>
    </citation>
    <scope>NUCLEOTIDE SEQUENCE [LARGE SCALE GENOMIC DNA]</scope>
    <source>
        <strain evidence="3">UT</strain>
    </source>
</reference>
<dbReference type="PROSITE" id="PS51721">
    <property type="entry name" value="G_CP"/>
    <property type="match status" value="1"/>
</dbReference>
<feature type="compositionally biased region" description="Acidic residues" evidence="1">
    <location>
        <begin position="182"/>
        <end position="195"/>
    </location>
</feature>
<dbReference type="CDD" id="cd01855">
    <property type="entry name" value="YqeH"/>
    <property type="match status" value="1"/>
</dbReference>
<dbReference type="InterPro" id="IPR048422">
    <property type="entry name" value="NOA1/YqeH-like_C"/>
</dbReference>
<dbReference type="InterPro" id="IPR027417">
    <property type="entry name" value="P-loop_NTPase"/>
</dbReference>
<evidence type="ECO:0000313" key="3">
    <source>
        <dbReference type="EMBL" id="OIS98105.1"/>
    </source>
</evidence>
<evidence type="ECO:0000259" key="2">
    <source>
        <dbReference type="PROSITE" id="PS51721"/>
    </source>
</evidence>
<proteinExistence type="predicted"/>
<dbReference type="PANTHER" id="PTHR46434:SF3">
    <property type="entry name" value="GTP-BINDING PROTEIN BRASSINAZOLE INSENSITIVE PALE GREEN 2, CHLOROPLASTIC"/>
    <property type="match status" value="1"/>
</dbReference>
<feature type="region of interest" description="Disordered" evidence="1">
    <location>
        <begin position="63"/>
        <end position="83"/>
    </location>
</feature>
<dbReference type="InterPro" id="IPR050896">
    <property type="entry name" value="Mito_lipid_metab_GTPase"/>
</dbReference>
<dbReference type="PANTHER" id="PTHR46434">
    <property type="entry name" value="GENETIC INTERACTOR OF PROHIBITINS 3, MITOCHONDRIAL"/>
    <property type="match status" value="1"/>
</dbReference>
<dbReference type="Gramene" id="OIS98105">
    <property type="protein sequence ID" value="OIS98105"/>
    <property type="gene ID" value="A4A49_37532"/>
</dbReference>
<evidence type="ECO:0000313" key="4">
    <source>
        <dbReference type="Proteomes" id="UP000187609"/>
    </source>
</evidence>
<dbReference type="InterPro" id="IPR030378">
    <property type="entry name" value="G_CP_dom"/>
</dbReference>
<feature type="region of interest" description="Disordered" evidence="1">
    <location>
        <begin position="168"/>
        <end position="195"/>
    </location>
</feature>
<dbReference type="SMR" id="A0A1J6I0N5"/>
<gene>
    <name evidence="3" type="primary">BPG2_1</name>
    <name evidence="3" type="ORF">A4A49_37532</name>
</gene>
<dbReference type="OMA" id="YGPICPG"/>
<organism evidence="3 4">
    <name type="scientific">Nicotiana attenuata</name>
    <name type="common">Coyote tobacco</name>
    <dbReference type="NCBI Taxonomy" id="49451"/>
    <lineage>
        <taxon>Eukaryota</taxon>
        <taxon>Viridiplantae</taxon>
        <taxon>Streptophyta</taxon>
        <taxon>Embryophyta</taxon>
        <taxon>Tracheophyta</taxon>
        <taxon>Spermatophyta</taxon>
        <taxon>Magnoliopsida</taxon>
        <taxon>eudicotyledons</taxon>
        <taxon>Gunneridae</taxon>
        <taxon>Pentapetalae</taxon>
        <taxon>asterids</taxon>
        <taxon>lamiids</taxon>
        <taxon>Solanales</taxon>
        <taxon>Solanaceae</taxon>
        <taxon>Nicotianoideae</taxon>
        <taxon>Nicotianeae</taxon>
        <taxon>Nicotiana</taxon>
    </lineage>
</organism>
<dbReference type="GeneID" id="109233388"/>
<evidence type="ECO:0000256" key="1">
    <source>
        <dbReference type="SAM" id="MobiDB-lite"/>
    </source>
</evidence>
<protein>
    <submittedName>
        <fullName evidence="3">Gtp-binding protein brassinazole insensitive pale green 2, chloroplastic</fullName>
    </submittedName>
</protein>
<keyword evidence="4" id="KW-1185">Reference proteome</keyword>
<dbReference type="Proteomes" id="UP000187609">
    <property type="component" value="Unassembled WGS sequence"/>
</dbReference>
<name>A0A1J6I0N5_NICAT</name>
<dbReference type="STRING" id="49451.A0A1J6I0N5"/>
<dbReference type="Gene3D" id="3.40.50.300">
    <property type="entry name" value="P-loop containing nucleotide triphosphate hydrolases"/>
    <property type="match status" value="1"/>
</dbReference>
<dbReference type="Pfam" id="PF21516">
    <property type="entry name" value="YqeH-like_C"/>
    <property type="match status" value="1"/>
</dbReference>
<dbReference type="SUPFAM" id="SSF52540">
    <property type="entry name" value="P-loop containing nucleoside triphosphate hydrolases"/>
    <property type="match status" value="1"/>
</dbReference>